<dbReference type="EMBL" id="HBUE01298517">
    <property type="protein sequence ID" value="CAG6577546.1"/>
    <property type="molecule type" value="Transcribed_RNA"/>
</dbReference>
<name>A0A8D8JYL4_CULPI</name>
<protein>
    <submittedName>
        <fullName evidence="2">(northern house mosquito) hypothetical protein</fullName>
    </submittedName>
</protein>
<evidence type="ECO:0000256" key="1">
    <source>
        <dbReference type="SAM" id="MobiDB-lite"/>
    </source>
</evidence>
<organism evidence="2">
    <name type="scientific">Culex pipiens</name>
    <name type="common">House mosquito</name>
    <dbReference type="NCBI Taxonomy" id="7175"/>
    <lineage>
        <taxon>Eukaryota</taxon>
        <taxon>Metazoa</taxon>
        <taxon>Ecdysozoa</taxon>
        <taxon>Arthropoda</taxon>
        <taxon>Hexapoda</taxon>
        <taxon>Insecta</taxon>
        <taxon>Pterygota</taxon>
        <taxon>Neoptera</taxon>
        <taxon>Endopterygota</taxon>
        <taxon>Diptera</taxon>
        <taxon>Nematocera</taxon>
        <taxon>Culicoidea</taxon>
        <taxon>Culicidae</taxon>
        <taxon>Culicinae</taxon>
        <taxon>Culicini</taxon>
        <taxon>Culex</taxon>
        <taxon>Culex</taxon>
    </lineage>
</organism>
<feature type="region of interest" description="Disordered" evidence="1">
    <location>
        <begin position="378"/>
        <end position="412"/>
    </location>
</feature>
<proteinExistence type="predicted"/>
<accession>A0A8D8JYL4</accession>
<dbReference type="EMBL" id="HBUE01192579">
    <property type="protein sequence ID" value="CAG6525836.1"/>
    <property type="molecule type" value="Transcribed_RNA"/>
</dbReference>
<sequence>MFSVVATKSKRNSKQLLTVVPSLWVEGKSIYWPPASLVTLSSDPGSAPDKKSWKKSKAKVLGKADTHSEAEILLFDLQNQTESEWTEDTEAVGASKPKKGRFESKAYTLEEAKDLQNQPDPVQPILITEIKEGDSGSSFISSQSSAVPPEGSVPVIIQAGGQIVRLEDGSIAQIISNGGDSAECQLTNTPCCDVSVLARRLDQIELKIEQMEHIPTKMDTMLHFAADVHKFLTVRSKTEPQPRSDEDFSECEKVSIKEKADLLELEGKIGDFEFAAKMLRYYESVFNLSGKRDGKEFFRKFMRQIMPPSILIGYSWTGQTRMKKEGDLPNESFQATFPNFIRFVRKLMIKADFKSTDESTNSTFADFLRQKKTEIRRFGPKNPAVEKMVSGQPEHESSSDDEDFPGIETNME</sequence>
<evidence type="ECO:0000313" key="2">
    <source>
        <dbReference type="EMBL" id="CAG6577546.1"/>
    </source>
</evidence>
<reference evidence="2" key="1">
    <citation type="submission" date="2021-05" db="EMBL/GenBank/DDBJ databases">
        <authorList>
            <person name="Alioto T."/>
            <person name="Alioto T."/>
            <person name="Gomez Garrido J."/>
        </authorList>
    </citation>
    <scope>NUCLEOTIDE SEQUENCE</scope>
</reference>
<feature type="compositionally biased region" description="Acidic residues" evidence="1">
    <location>
        <begin position="399"/>
        <end position="412"/>
    </location>
</feature>
<dbReference type="AlphaFoldDB" id="A0A8D8JYL4"/>
<dbReference type="EMBL" id="HBUE01089692">
    <property type="protein sequence ID" value="CAG6480931.1"/>
    <property type="molecule type" value="Transcribed_RNA"/>
</dbReference>